<dbReference type="PROSITE" id="PS50330">
    <property type="entry name" value="UIM"/>
    <property type="match status" value="1"/>
</dbReference>
<accession>A0A6A5UA66</accession>
<evidence type="ECO:0000313" key="6">
    <source>
        <dbReference type="Proteomes" id="UP000800035"/>
    </source>
</evidence>
<dbReference type="Gene3D" id="3.30.870.10">
    <property type="entry name" value="Endonuclease Chain A"/>
    <property type="match status" value="2"/>
</dbReference>
<dbReference type="InterPro" id="IPR003903">
    <property type="entry name" value="UIM_dom"/>
</dbReference>
<feature type="active site" description="Proton donor/acceptor" evidence="1">
    <location>
        <position position="472"/>
    </location>
</feature>
<dbReference type="PANTHER" id="PTHR12415:SF4">
    <property type="entry name" value="TYROSYL-DNA PHOSPHODIESTERASE DOMAIN-CONTAINING PROTEIN"/>
    <property type="match status" value="1"/>
</dbReference>
<feature type="binding site" evidence="2">
    <location>
        <position position="242"/>
    </location>
    <ligand>
        <name>substrate</name>
    </ligand>
</feature>
<dbReference type="EMBL" id="ML976979">
    <property type="protein sequence ID" value="KAF1962073.1"/>
    <property type="molecule type" value="Genomic_DNA"/>
</dbReference>
<name>A0A6A5UA66_9PLEO</name>
<feature type="site" description="Interaction with DNA" evidence="3">
    <location>
        <position position="499"/>
    </location>
</feature>
<dbReference type="Pfam" id="PF06087">
    <property type="entry name" value="Tyr-DNA_phospho"/>
    <property type="match status" value="1"/>
</dbReference>
<evidence type="ECO:0000256" key="2">
    <source>
        <dbReference type="PIRSR" id="PIRSR610347-2"/>
    </source>
</evidence>
<dbReference type="GO" id="GO:0006281">
    <property type="term" value="P:DNA repair"/>
    <property type="evidence" value="ECO:0007669"/>
    <property type="project" value="InterPro"/>
</dbReference>
<dbReference type="AlphaFoldDB" id="A0A6A5UA66"/>
<proteinExistence type="predicted"/>
<dbReference type="GO" id="GO:0017005">
    <property type="term" value="F:3'-tyrosyl-DNA phosphodiesterase activity"/>
    <property type="evidence" value="ECO:0007669"/>
    <property type="project" value="TreeGrafter"/>
</dbReference>
<sequence>MASSDDDEEIKRAIAMSLADAASNDAVVDLTSDDEVDEDMRRALALSLGEPQGKTTHGASAQTQSGSSSSTETSKPSGILGLDRKAMEQERLERLGKRKRSVSPERPSKQVVQSDPKHESKKHMSTYHRIASASTGLEYPNGVVKRTWANKHPRSNDITIDEVLQASSLNIAILSAFQWDNPWLMGDHLDPYTVKQIWIMCGKSRGEDVRDKLRQEAKDANIPNFKMHFPPLPGQTQNMHGKLMLLFHKEGHLRVVVSTANMIKFDWGETNKDADGSSLQPGVMENTVFLIDLPRRPKGPAAELETEFGKSLVQYLKAQDVPSNVVEGVLKFDFSETKNIGFVHSIAGVKSGPERTRTGLPCLAKTIRNLKLDQIDKLEIDYVTSSLGALKVPLLEQIYQAARGLTPLTQPQTNVVDHFRIYFPTEETVVNSTGGPDCGGIITLNRGWYDAPTFPRQCFRDYKSTRPGMLSHNKLLFARGYKKDGTPVAWVYVGSANLSEAAWGVQKTLKSGKEAISLLRNWECGVVVPVPEEKLKAMPKSEVPPMSVFEGTVDVPFVYPGEKYGDREPWYYQRGEVSPT</sequence>
<feature type="region of interest" description="Disordered" evidence="4">
    <location>
        <begin position="41"/>
        <end position="126"/>
    </location>
</feature>
<evidence type="ECO:0000313" key="5">
    <source>
        <dbReference type="EMBL" id="KAF1962073.1"/>
    </source>
</evidence>
<dbReference type="GO" id="GO:0003690">
    <property type="term" value="F:double-stranded DNA binding"/>
    <property type="evidence" value="ECO:0007669"/>
    <property type="project" value="TreeGrafter"/>
</dbReference>
<dbReference type="PANTHER" id="PTHR12415">
    <property type="entry name" value="TYROSYL-DNA PHOSPHODIESTERASE 1"/>
    <property type="match status" value="1"/>
</dbReference>
<evidence type="ECO:0000256" key="4">
    <source>
        <dbReference type="SAM" id="MobiDB-lite"/>
    </source>
</evidence>
<reference evidence="5" key="1">
    <citation type="journal article" date="2020" name="Stud. Mycol.">
        <title>101 Dothideomycetes genomes: a test case for predicting lifestyles and emergence of pathogens.</title>
        <authorList>
            <person name="Haridas S."/>
            <person name="Albert R."/>
            <person name="Binder M."/>
            <person name="Bloem J."/>
            <person name="Labutti K."/>
            <person name="Salamov A."/>
            <person name="Andreopoulos B."/>
            <person name="Baker S."/>
            <person name="Barry K."/>
            <person name="Bills G."/>
            <person name="Bluhm B."/>
            <person name="Cannon C."/>
            <person name="Castanera R."/>
            <person name="Culley D."/>
            <person name="Daum C."/>
            <person name="Ezra D."/>
            <person name="Gonzalez J."/>
            <person name="Henrissat B."/>
            <person name="Kuo A."/>
            <person name="Liang C."/>
            <person name="Lipzen A."/>
            <person name="Lutzoni F."/>
            <person name="Magnuson J."/>
            <person name="Mondo S."/>
            <person name="Nolan M."/>
            <person name="Ohm R."/>
            <person name="Pangilinan J."/>
            <person name="Park H.-J."/>
            <person name="Ramirez L."/>
            <person name="Alfaro M."/>
            <person name="Sun H."/>
            <person name="Tritt A."/>
            <person name="Yoshinaga Y."/>
            <person name="Zwiers L.-H."/>
            <person name="Turgeon B."/>
            <person name="Goodwin S."/>
            <person name="Spatafora J."/>
            <person name="Crous P."/>
            <person name="Grigoriev I."/>
        </authorList>
    </citation>
    <scope>NUCLEOTIDE SEQUENCE</scope>
    <source>
        <strain evidence="5">CBS 675.92</strain>
    </source>
</reference>
<feature type="active site" description="Nucleophile" evidence="1">
    <location>
        <position position="240"/>
    </location>
</feature>
<dbReference type="Proteomes" id="UP000800035">
    <property type="component" value="Unassembled WGS sequence"/>
</dbReference>
<organism evidence="5 6">
    <name type="scientific">Byssothecium circinans</name>
    <dbReference type="NCBI Taxonomy" id="147558"/>
    <lineage>
        <taxon>Eukaryota</taxon>
        <taxon>Fungi</taxon>
        <taxon>Dikarya</taxon>
        <taxon>Ascomycota</taxon>
        <taxon>Pezizomycotina</taxon>
        <taxon>Dothideomycetes</taxon>
        <taxon>Pleosporomycetidae</taxon>
        <taxon>Pleosporales</taxon>
        <taxon>Massarineae</taxon>
        <taxon>Massarinaceae</taxon>
        <taxon>Byssothecium</taxon>
    </lineage>
</organism>
<gene>
    <name evidence="5" type="ORF">CC80DRAFT_569736</name>
</gene>
<dbReference type="SUPFAM" id="SSF56024">
    <property type="entry name" value="Phospholipase D/nuclease"/>
    <property type="match status" value="2"/>
</dbReference>
<feature type="binding site" evidence="2">
    <location>
        <position position="474"/>
    </location>
    <ligand>
        <name>substrate</name>
    </ligand>
</feature>
<feature type="compositionally biased region" description="Basic and acidic residues" evidence="4">
    <location>
        <begin position="82"/>
        <end position="95"/>
    </location>
</feature>
<evidence type="ECO:0000256" key="3">
    <source>
        <dbReference type="PIRSR" id="PIRSR610347-3"/>
    </source>
</evidence>
<dbReference type="Pfam" id="PF02809">
    <property type="entry name" value="UIM"/>
    <property type="match status" value="2"/>
</dbReference>
<keyword evidence="6" id="KW-1185">Reference proteome</keyword>
<feature type="compositionally biased region" description="Low complexity" evidence="4">
    <location>
        <begin position="58"/>
        <end position="71"/>
    </location>
</feature>
<dbReference type="GO" id="GO:0003697">
    <property type="term" value="F:single-stranded DNA binding"/>
    <property type="evidence" value="ECO:0007669"/>
    <property type="project" value="TreeGrafter"/>
</dbReference>
<evidence type="ECO:0000256" key="1">
    <source>
        <dbReference type="PIRSR" id="PIRSR610347-1"/>
    </source>
</evidence>
<dbReference type="OrthoDB" id="47785at2759"/>
<dbReference type="InterPro" id="IPR010347">
    <property type="entry name" value="Tdp1"/>
</dbReference>
<dbReference type="CDD" id="cd09122">
    <property type="entry name" value="PLDc_Tdp1_1"/>
    <property type="match status" value="1"/>
</dbReference>
<dbReference type="SMART" id="SM00726">
    <property type="entry name" value="UIM"/>
    <property type="match status" value="2"/>
</dbReference>
<dbReference type="GO" id="GO:0005634">
    <property type="term" value="C:nucleus"/>
    <property type="evidence" value="ECO:0007669"/>
    <property type="project" value="InterPro"/>
</dbReference>
<protein>
    <submittedName>
        <fullName evidence="5">Tyrosyl-DNA phosphodiesterase domain-containing protein</fullName>
    </submittedName>
</protein>